<feature type="transmembrane region" description="Helical" evidence="10">
    <location>
        <begin position="268"/>
        <end position="287"/>
    </location>
</feature>
<organism evidence="11 12">
    <name type="scientific">Microctonus aethiopoides</name>
    <dbReference type="NCBI Taxonomy" id="144406"/>
    <lineage>
        <taxon>Eukaryota</taxon>
        <taxon>Metazoa</taxon>
        <taxon>Ecdysozoa</taxon>
        <taxon>Arthropoda</taxon>
        <taxon>Hexapoda</taxon>
        <taxon>Insecta</taxon>
        <taxon>Pterygota</taxon>
        <taxon>Neoptera</taxon>
        <taxon>Endopterygota</taxon>
        <taxon>Hymenoptera</taxon>
        <taxon>Apocrita</taxon>
        <taxon>Ichneumonoidea</taxon>
        <taxon>Braconidae</taxon>
        <taxon>Euphorinae</taxon>
        <taxon>Microctonus</taxon>
    </lineage>
</organism>
<evidence type="ECO:0000256" key="7">
    <source>
        <dbReference type="ARBA" id="ARBA00023136"/>
    </source>
</evidence>
<protein>
    <recommendedName>
        <fullName evidence="10">Odorant receptor</fullName>
    </recommendedName>
</protein>
<keyword evidence="4 10" id="KW-0812">Transmembrane</keyword>
<evidence type="ECO:0000313" key="11">
    <source>
        <dbReference type="EMBL" id="KAK0176263.1"/>
    </source>
</evidence>
<reference evidence="11" key="1">
    <citation type="journal article" date="2023" name="bioRxiv">
        <title>Scaffold-level genome assemblies of two parasitoid biocontrol wasps reveal the parthenogenesis mechanism and an associated novel virus.</title>
        <authorList>
            <person name="Inwood S."/>
            <person name="Skelly J."/>
            <person name="Guhlin J."/>
            <person name="Harrop T."/>
            <person name="Goldson S."/>
            <person name="Dearden P."/>
        </authorList>
    </citation>
    <scope>NUCLEOTIDE SEQUENCE</scope>
    <source>
        <strain evidence="11">Irish</strain>
        <tissue evidence="11">Whole body</tissue>
    </source>
</reference>
<evidence type="ECO:0000256" key="2">
    <source>
        <dbReference type="ARBA" id="ARBA00022475"/>
    </source>
</evidence>
<dbReference type="Pfam" id="PF02949">
    <property type="entry name" value="7tm_6"/>
    <property type="match status" value="1"/>
</dbReference>
<keyword evidence="8 10" id="KW-0675">Receptor</keyword>
<evidence type="ECO:0000313" key="12">
    <source>
        <dbReference type="Proteomes" id="UP001168990"/>
    </source>
</evidence>
<comment type="caution">
    <text evidence="10">Lacks conserved residue(s) required for the propagation of feature annotation.</text>
</comment>
<dbReference type="InterPro" id="IPR004117">
    <property type="entry name" value="7tm6_olfct_rcpt"/>
</dbReference>
<keyword evidence="9 10" id="KW-0807">Transducer</keyword>
<evidence type="ECO:0000256" key="3">
    <source>
        <dbReference type="ARBA" id="ARBA00022606"/>
    </source>
</evidence>
<comment type="similarity">
    <text evidence="10">Belongs to the insect chemoreceptor superfamily. Heteromeric odorant receptor channel (TC 1.A.69) family.</text>
</comment>
<feature type="transmembrane region" description="Helical" evidence="10">
    <location>
        <begin position="293"/>
        <end position="314"/>
    </location>
</feature>
<evidence type="ECO:0000256" key="10">
    <source>
        <dbReference type="RuleBase" id="RU351113"/>
    </source>
</evidence>
<dbReference type="GO" id="GO:0005886">
    <property type="term" value="C:plasma membrane"/>
    <property type="evidence" value="ECO:0007669"/>
    <property type="project" value="UniProtKB-SubCell"/>
</dbReference>
<evidence type="ECO:0000256" key="1">
    <source>
        <dbReference type="ARBA" id="ARBA00004651"/>
    </source>
</evidence>
<keyword evidence="7 10" id="KW-0472">Membrane</keyword>
<dbReference type="EMBL" id="JAQQBS010000001">
    <property type="protein sequence ID" value="KAK0176263.1"/>
    <property type="molecule type" value="Genomic_DNA"/>
</dbReference>
<dbReference type="Proteomes" id="UP001168990">
    <property type="component" value="Unassembled WGS sequence"/>
</dbReference>
<reference evidence="11" key="2">
    <citation type="submission" date="2023-03" db="EMBL/GenBank/DDBJ databases">
        <authorList>
            <person name="Inwood S.N."/>
            <person name="Skelly J.G."/>
            <person name="Guhlin J."/>
            <person name="Harrop T.W.R."/>
            <person name="Goldson S.G."/>
            <person name="Dearden P.K."/>
        </authorList>
    </citation>
    <scope>NUCLEOTIDE SEQUENCE</scope>
    <source>
        <strain evidence="11">Irish</strain>
        <tissue evidence="11">Whole body</tissue>
    </source>
</reference>
<proteinExistence type="inferred from homology"/>
<evidence type="ECO:0000256" key="4">
    <source>
        <dbReference type="ARBA" id="ARBA00022692"/>
    </source>
</evidence>
<dbReference type="PANTHER" id="PTHR21137">
    <property type="entry name" value="ODORANT RECEPTOR"/>
    <property type="match status" value="1"/>
</dbReference>
<comment type="caution">
    <text evidence="11">The sequence shown here is derived from an EMBL/GenBank/DDBJ whole genome shotgun (WGS) entry which is preliminary data.</text>
</comment>
<dbReference type="GO" id="GO:0004984">
    <property type="term" value="F:olfactory receptor activity"/>
    <property type="evidence" value="ECO:0007669"/>
    <property type="project" value="InterPro"/>
</dbReference>
<name>A0AA39FV72_9HYME</name>
<keyword evidence="2" id="KW-1003">Cell membrane</keyword>
<dbReference type="PANTHER" id="PTHR21137:SF35">
    <property type="entry name" value="ODORANT RECEPTOR 19A-RELATED"/>
    <property type="match status" value="1"/>
</dbReference>
<keyword evidence="6 10" id="KW-1133">Transmembrane helix</keyword>
<keyword evidence="5 10" id="KW-0552">Olfaction</keyword>
<feature type="transmembrane region" description="Helical" evidence="10">
    <location>
        <begin position="74"/>
        <end position="96"/>
    </location>
</feature>
<keyword evidence="3 10" id="KW-0716">Sensory transduction</keyword>
<evidence type="ECO:0000256" key="6">
    <source>
        <dbReference type="ARBA" id="ARBA00022989"/>
    </source>
</evidence>
<evidence type="ECO:0000256" key="5">
    <source>
        <dbReference type="ARBA" id="ARBA00022725"/>
    </source>
</evidence>
<sequence>MYFVQHKNITQEDQEMITKIPCISWEFEYILRIVSLWPNTYNISIGIILWLTWITIVPFQLIHMSEIWDNVVELMTAICDFFTEIALFLKLLIAWINRKILMDLLIEMADDWRESKVKSTRESRLSCFVARLDLYIYCGAIIMFFPKLLIAYFTDNPENREFLLKTSYPFDDYKSPIYETIIILHFVQGVLMTTADLMPQAFIVALVCHSGTQFNILHDKIERFVLIGREYIIAEKEKKLLISEIIKKHQKNIDFAERIEKAFSTISFIHCLCNGVAIGCSGLVFVTTNDPIYIGRFSIYLVMKLVQTFVLCYAGEYLTNKSMAVANVAYESNWYDLNTKHAKILLLIILRAQKPLHLTAGKFAILSSGMFTIVS</sequence>
<comment type="subcellular location">
    <subcellularLocation>
        <location evidence="1 10">Cell membrane</location>
        <topology evidence="1 10">Multi-pass membrane protein</topology>
    </subcellularLocation>
</comment>
<keyword evidence="12" id="KW-1185">Reference proteome</keyword>
<dbReference type="GO" id="GO:0005549">
    <property type="term" value="F:odorant binding"/>
    <property type="evidence" value="ECO:0007669"/>
    <property type="project" value="InterPro"/>
</dbReference>
<feature type="transmembrane region" description="Helical" evidence="10">
    <location>
        <begin position="41"/>
        <end position="62"/>
    </location>
</feature>
<accession>A0AA39FV72</accession>
<dbReference type="AlphaFoldDB" id="A0AA39FV72"/>
<evidence type="ECO:0000256" key="8">
    <source>
        <dbReference type="ARBA" id="ARBA00023170"/>
    </source>
</evidence>
<evidence type="ECO:0000256" key="9">
    <source>
        <dbReference type="ARBA" id="ARBA00023224"/>
    </source>
</evidence>
<feature type="transmembrane region" description="Helical" evidence="10">
    <location>
        <begin position="134"/>
        <end position="153"/>
    </location>
</feature>
<dbReference type="GO" id="GO:0007165">
    <property type="term" value="P:signal transduction"/>
    <property type="evidence" value="ECO:0007669"/>
    <property type="project" value="UniProtKB-KW"/>
</dbReference>
<gene>
    <name evidence="11" type="ORF">PV328_000416</name>
</gene>